<dbReference type="EMBL" id="JAWDIQ010000003">
    <property type="protein sequence ID" value="MDY0410189.1"/>
    <property type="molecule type" value="Genomic_DNA"/>
</dbReference>
<sequence length="74" mass="8574">MEASIVIPSGADYGVYEGYVRISNVDDPKEKYQVPFAVRVSDKGFDLIELDRHAVTNDWNFHYFLDPFLTWISD</sequence>
<evidence type="ECO:0000313" key="2">
    <source>
        <dbReference type="Proteomes" id="UP001275315"/>
    </source>
</evidence>
<reference evidence="1 2" key="1">
    <citation type="submission" date="2023-10" db="EMBL/GenBank/DDBJ databases">
        <title>Virgibacillus soli CC-YMP-6 genome.</title>
        <authorList>
            <person name="Miliotis G."/>
            <person name="Sengupta P."/>
            <person name="Hameed A."/>
            <person name="Chuvochina M."/>
            <person name="Mcdonagh F."/>
            <person name="Simpson A.C."/>
            <person name="Singh N.K."/>
            <person name="Rekha P.D."/>
            <person name="Raman K."/>
            <person name="Hugenholtz P."/>
            <person name="Venkateswaran K."/>
        </authorList>
    </citation>
    <scope>NUCLEOTIDE SEQUENCE [LARGE SCALE GENOMIC DNA]</scope>
    <source>
        <strain evidence="1 2">CC-YMP-6</strain>
    </source>
</reference>
<comment type="caution">
    <text evidence="1">The sequence shown here is derived from an EMBL/GenBank/DDBJ whole genome shotgun (WGS) entry which is preliminary data.</text>
</comment>
<gene>
    <name evidence="1" type="ORF">RWD45_18575</name>
</gene>
<keyword evidence="2" id="KW-1185">Reference proteome</keyword>
<protein>
    <submittedName>
        <fullName evidence="1">Uncharacterized protein</fullName>
    </submittedName>
</protein>
<name>A0ABU5CWH5_9BACI</name>
<proteinExistence type="predicted"/>
<accession>A0ABU5CWH5</accession>
<evidence type="ECO:0000313" key="1">
    <source>
        <dbReference type="EMBL" id="MDY0410189.1"/>
    </source>
</evidence>
<dbReference type="Proteomes" id="UP001275315">
    <property type="component" value="Unassembled WGS sequence"/>
</dbReference>
<organism evidence="1 2">
    <name type="scientific">Paracerasibacillus soli</name>
    <dbReference type="NCBI Taxonomy" id="480284"/>
    <lineage>
        <taxon>Bacteria</taxon>
        <taxon>Bacillati</taxon>
        <taxon>Bacillota</taxon>
        <taxon>Bacilli</taxon>
        <taxon>Bacillales</taxon>
        <taxon>Bacillaceae</taxon>
        <taxon>Paracerasibacillus</taxon>
    </lineage>
</organism>